<dbReference type="AlphaFoldDB" id="A0AAW1PP96"/>
<evidence type="ECO:0000256" key="13">
    <source>
        <dbReference type="ARBA" id="ARBA00038949"/>
    </source>
</evidence>
<dbReference type="InterPro" id="IPR029044">
    <property type="entry name" value="Nucleotide-diphossugar_trans"/>
</dbReference>
<dbReference type="PANTHER" id="PTHR10468:SF0">
    <property type="entry name" value="ALPHA-1,3-MANNOSYL-GLYCOPROTEIN 2-BETA-N-ACETYLGLUCOSAMINYLTRANSFERASE"/>
    <property type="match status" value="1"/>
</dbReference>
<feature type="transmembrane region" description="Helical" evidence="16">
    <location>
        <begin position="7"/>
        <end position="27"/>
    </location>
</feature>
<gene>
    <name evidence="17" type="ORF">WJX72_007588</name>
</gene>
<evidence type="ECO:0000256" key="10">
    <source>
        <dbReference type="ARBA" id="ARBA00023034"/>
    </source>
</evidence>
<dbReference type="FunFam" id="3.90.550.10:FF:000252">
    <property type="entry name" value="Protein O-linked-mannose beta-1,2-N-acetylglucosaminyltransferase 1"/>
    <property type="match status" value="1"/>
</dbReference>
<keyword evidence="8 16" id="KW-0735">Signal-anchor</keyword>
<dbReference type="GO" id="GO:0000139">
    <property type="term" value="C:Golgi membrane"/>
    <property type="evidence" value="ECO:0007669"/>
    <property type="project" value="UniProtKB-SubCell"/>
</dbReference>
<dbReference type="EMBL" id="JALJOR010000009">
    <property type="protein sequence ID" value="KAK9811645.1"/>
    <property type="molecule type" value="Genomic_DNA"/>
</dbReference>
<keyword evidence="9 16" id="KW-1133">Transmembrane helix</keyword>
<dbReference type="GO" id="GO:0003827">
    <property type="term" value="F:alpha-1,3-mannosylglycoprotein 2-beta-N-acetylglucosaminyltransferase activity"/>
    <property type="evidence" value="ECO:0007669"/>
    <property type="project" value="UniProtKB-UniRule"/>
</dbReference>
<dbReference type="GO" id="GO:0030145">
    <property type="term" value="F:manganese ion binding"/>
    <property type="evidence" value="ECO:0007669"/>
    <property type="project" value="UniProtKB-UniRule"/>
</dbReference>
<evidence type="ECO:0000256" key="7">
    <source>
        <dbReference type="ARBA" id="ARBA00022723"/>
    </source>
</evidence>
<dbReference type="Gene3D" id="3.90.550.10">
    <property type="entry name" value="Spore Coat Polysaccharide Biosynthesis Protein SpsA, Chain A"/>
    <property type="match status" value="1"/>
</dbReference>
<evidence type="ECO:0000256" key="2">
    <source>
        <dbReference type="ARBA" id="ARBA00004922"/>
    </source>
</evidence>
<keyword evidence="4 16" id="KW-0328">Glycosyltransferase</keyword>
<keyword evidence="18" id="KW-1185">Reference proteome</keyword>
<dbReference type="PANTHER" id="PTHR10468">
    <property type="entry name" value="PROTEIN O-LINKED-MANNOSE BETA-1,2-N-ACETYLGLUCOSAMINYLTRANSFERASE 1/ALPHA-1,3-MANNOSYL-GLYCOPROTEIN 2-BETA-N-ACETYLGLUCOSAMINYLTRANSFERASE"/>
    <property type="match status" value="1"/>
</dbReference>
<keyword evidence="12 16" id="KW-0464">Manganese</keyword>
<keyword evidence="5" id="KW-0808">Transferase</keyword>
<evidence type="ECO:0000256" key="12">
    <source>
        <dbReference type="ARBA" id="ARBA00023211"/>
    </source>
</evidence>
<dbReference type="InterPro" id="IPR052261">
    <property type="entry name" value="Glycosyltransferase_13"/>
</dbReference>
<comment type="similarity">
    <text evidence="3 16">Belongs to the glycosyltransferase 13 family.</text>
</comment>
<keyword evidence="7 16" id="KW-0479">Metal-binding</keyword>
<evidence type="ECO:0000313" key="17">
    <source>
        <dbReference type="EMBL" id="KAK9811645.1"/>
    </source>
</evidence>
<sequence length="469" mass="54062">MNAKLVVILAINGVMFIVASFVEYNYYATHEHQLPHHFSATTYAARTDTAPYRHAEERPLLAGLAQMRKLGKSSWFAPLSTAAHDSTIPGDGSGGELSNAAVIVFAYNRTSYLEKTLESMAGLAGLDQVSLYVSQDGNFTGVRDLVQRMRERLSPPHTRAFQYWQRERVAQLRPNQAGHAWLSQHYKWGLDRVFLERGHSHAIIVEDDMLFSPDFLHFFKATAVLLERDPSLWCISTWNDNGLSTFDWDSKRMLRTSYFPGLGWMMRRQLWHEIGPDWPLQSWDHWMRLNTTAKGRECIAPEVNRNLNIGEKGANMDRRIFRKYLSIMSWNRQLISDYGNLSYLVQPQYSTHMQQMVARAEHWQWRQQDIDHLDQRKVFLLTYKSEEYPELAKSFKIWPFPRAHHKHVAVIPYRNSSFLLADARFSPLLPPALKVLPSANLTAVPAERQQPCDTACLKWGLPLAYVAAA</sequence>
<evidence type="ECO:0000256" key="5">
    <source>
        <dbReference type="ARBA" id="ARBA00022679"/>
    </source>
</evidence>
<comment type="pathway">
    <text evidence="2 16">Protein modification; protein glycosylation.</text>
</comment>
<evidence type="ECO:0000313" key="18">
    <source>
        <dbReference type="Proteomes" id="UP001489004"/>
    </source>
</evidence>
<proteinExistence type="inferred from homology"/>
<evidence type="ECO:0000256" key="4">
    <source>
        <dbReference type="ARBA" id="ARBA00022676"/>
    </source>
</evidence>
<comment type="cofactor">
    <cofactor evidence="16">
        <name>Mn(2+)</name>
        <dbReference type="ChEBI" id="CHEBI:29035"/>
    </cofactor>
    <text evidence="16">The cofactor is mostly bound to the substrate.</text>
</comment>
<dbReference type="Pfam" id="PF03071">
    <property type="entry name" value="GNT-I"/>
    <property type="match status" value="1"/>
</dbReference>
<keyword evidence="10 16" id="KW-0333">Golgi apparatus</keyword>
<organism evidence="17 18">
    <name type="scientific">[Myrmecia] bisecta</name>
    <dbReference type="NCBI Taxonomy" id="41462"/>
    <lineage>
        <taxon>Eukaryota</taxon>
        <taxon>Viridiplantae</taxon>
        <taxon>Chlorophyta</taxon>
        <taxon>core chlorophytes</taxon>
        <taxon>Trebouxiophyceae</taxon>
        <taxon>Trebouxiales</taxon>
        <taxon>Trebouxiaceae</taxon>
        <taxon>Myrmecia</taxon>
    </lineage>
</organism>
<comment type="subcellular location">
    <subcellularLocation>
        <location evidence="1 16">Golgi apparatus membrane</location>
        <topology evidence="1 16">Single-pass type II membrane protein</topology>
    </subcellularLocation>
</comment>
<comment type="catalytic activity">
    <reaction evidence="15 16">
        <text>N(4)-(alpha-D-Man-(1-&gt;3)-[alpha-D-Man-(1-&gt;3)-[alpha-D-Man-(1-&gt;6)]-alpha-D-Man-(1-&gt;6)]-beta-D-Man-(1-&gt;4)-beta-D-GlcNAc-(1-&gt;4)-beta-D-GlcNAc)-L-asparaginyl-[protein] (N-glucan mannose isomer 5A1,2) + UDP-N-acetyl-alpha-D-glucosamine = N(4)-{beta-D-GlcNAc-(1-&gt;2)-alpha-D-Man-(1-&gt;3)-[alpha-D-Man-(1-&gt;3)-[alpha-D-Man-(1-&gt;6)]-alpha-D-Man-(1-&gt;6)]-beta-D-Man-(1-&gt;4)-beta-D-GlcNAc-(1-&gt;4)-beta-D-GlcNAc}-L-asparaginyl-[protein] + UDP + H(+)</text>
        <dbReference type="Rhea" id="RHEA:11456"/>
        <dbReference type="Rhea" id="RHEA-COMP:14367"/>
        <dbReference type="Rhea" id="RHEA-COMP:14368"/>
        <dbReference type="ChEBI" id="CHEBI:15378"/>
        <dbReference type="ChEBI" id="CHEBI:57705"/>
        <dbReference type="ChEBI" id="CHEBI:58223"/>
        <dbReference type="ChEBI" id="CHEBI:59087"/>
        <dbReference type="ChEBI" id="CHEBI:60625"/>
        <dbReference type="EC" id="2.4.1.101"/>
    </reaction>
</comment>
<dbReference type="Proteomes" id="UP001489004">
    <property type="component" value="Unassembled WGS sequence"/>
</dbReference>
<keyword evidence="6 16" id="KW-0812">Transmembrane</keyword>
<accession>A0AAW1PP96</accession>
<keyword evidence="11 16" id="KW-0472">Membrane</keyword>
<reference evidence="17 18" key="1">
    <citation type="journal article" date="2024" name="Nat. Commun.">
        <title>Phylogenomics reveals the evolutionary origins of lichenization in chlorophyte algae.</title>
        <authorList>
            <person name="Puginier C."/>
            <person name="Libourel C."/>
            <person name="Otte J."/>
            <person name="Skaloud P."/>
            <person name="Haon M."/>
            <person name="Grisel S."/>
            <person name="Petersen M."/>
            <person name="Berrin J.G."/>
            <person name="Delaux P.M."/>
            <person name="Dal Grande F."/>
            <person name="Keller J."/>
        </authorList>
    </citation>
    <scope>NUCLEOTIDE SEQUENCE [LARGE SCALE GENOMIC DNA]</scope>
    <source>
        <strain evidence="17 18">SAG 2043</strain>
    </source>
</reference>
<evidence type="ECO:0000256" key="16">
    <source>
        <dbReference type="RuleBase" id="RU368119"/>
    </source>
</evidence>
<evidence type="ECO:0000256" key="1">
    <source>
        <dbReference type="ARBA" id="ARBA00004323"/>
    </source>
</evidence>
<evidence type="ECO:0000256" key="11">
    <source>
        <dbReference type="ARBA" id="ARBA00023136"/>
    </source>
</evidence>
<evidence type="ECO:0000256" key="15">
    <source>
        <dbReference type="ARBA" id="ARBA00049421"/>
    </source>
</evidence>
<name>A0AAW1PP96_9CHLO</name>
<dbReference type="SUPFAM" id="SSF53448">
    <property type="entry name" value="Nucleotide-diphospho-sugar transferases"/>
    <property type="match status" value="1"/>
</dbReference>
<dbReference type="EC" id="2.4.1.101" evidence="13 16"/>
<dbReference type="InterPro" id="IPR004139">
    <property type="entry name" value="Glyco_trans_13"/>
</dbReference>
<evidence type="ECO:0000256" key="9">
    <source>
        <dbReference type="ARBA" id="ARBA00022989"/>
    </source>
</evidence>
<comment type="caution">
    <text evidence="17">The sequence shown here is derived from an EMBL/GenBank/DDBJ whole genome shotgun (WGS) entry which is preliminary data.</text>
</comment>
<comment type="function">
    <text evidence="16">Initiates complex N-linked carbohydrate formation. Essential for the conversion of high-mannose to hybrid and complex N-glycans.</text>
</comment>
<evidence type="ECO:0000256" key="14">
    <source>
        <dbReference type="ARBA" id="ARBA00041712"/>
    </source>
</evidence>
<evidence type="ECO:0000256" key="3">
    <source>
        <dbReference type="ARBA" id="ARBA00006492"/>
    </source>
</evidence>
<evidence type="ECO:0000256" key="8">
    <source>
        <dbReference type="ARBA" id="ARBA00022968"/>
    </source>
</evidence>
<protein>
    <recommendedName>
        <fullName evidence="13 16">Alpha-1,3-mannosyl-glycoprotein 2-beta-N-acetylglucosaminyltransferase</fullName>
        <shortName evidence="16">GNT-I</shortName>
        <shortName evidence="16">GlcNAc-T I</shortName>
        <ecNumber evidence="13 16">2.4.1.101</ecNumber>
    </recommendedName>
    <alternativeName>
        <fullName evidence="14 16">N-glycosyl-oligosaccharide-glycoprotein N-acetylglucosaminyltransferase I</fullName>
    </alternativeName>
</protein>
<evidence type="ECO:0000256" key="6">
    <source>
        <dbReference type="ARBA" id="ARBA00022692"/>
    </source>
</evidence>